<evidence type="ECO:0000313" key="3">
    <source>
        <dbReference type="Proteomes" id="UP001301958"/>
    </source>
</evidence>
<evidence type="ECO:0000256" key="1">
    <source>
        <dbReference type="SAM" id="Coils"/>
    </source>
</evidence>
<dbReference type="SUPFAM" id="SSF48576">
    <property type="entry name" value="Terpenoid synthases"/>
    <property type="match status" value="1"/>
</dbReference>
<sequence>MDDTHSTVQLKDDHIAYVFQNVWNRAKKRSPQTTQQRWKHAHKIYFTACWSRTASGIDIPQSVFEHPLIQQCLFITADFIWLVNAVVSYGKEKDNVEHNLVSVLKAQGISTQEAFDRIGEMIKIAVDNVSSELEELERNFDDIEAFLLTFPGDDNIRKASVSLITSILKAIENVIGYYMRNNISKAIKALVMQDDYQKPLSESLQEIKSHGQLLLKEAQKLNFWQNRQALETTEQNSAKLDQIVQLQQQQIADMQNSFKDLLEQLQHNRRLPNPQITAYLTANFNTIMSPPPPPAITQTDLHSLFNSQDPIDLQDTQTILNTQSRLVSSSKLNLDRILTSQKFNTWFVSPHSTKLLIHGTASHLIQYTSILSLFATTFLQTLRQSPQAGRNNIISLIFFCGLHLNQQDPHKGGRGILLSFLSQLLSQFDFPQIDTAMIDINALEQGDIHALLELFTSLTRQILYQREATIFCIIDGIKYYERDEFAHEMGVVVREILDLVRDQQEQAAEELQYREDGLGSDILKVLITSSAPTSIVRHAFDEEEILKVGMTEQG</sequence>
<dbReference type="PANTHER" id="PTHR40619:SF3">
    <property type="entry name" value="FUNGAL STAND N-TERMINAL GOODBYE DOMAIN-CONTAINING PROTEIN"/>
    <property type="match status" value="1"/>
</dbReference>
<reference evidence="2" key="1">
    <citation type="journal article" date="2023" name="Mol. Phylogenet. Evol.">
        <title>Genome-scale phylogeny and comparative genomics of the fungal order Sordariales.</title>
        <authorList>
            <person name="Hensen N."/>
            <person name="Bonometti L."/>
            <person name="Westerberg I."/>
            <person name="Brannstrom I.O."/>
            <person name="Guillou S."/>
            <person name="Cros-Aarteil S."/>
            <person name="Calhoun S."/>
            <person name="Haridas S."/>
            <person name="Kuo A."/>
            <person name="Mondo S."/>
            <person name="Pangilinan J."/>
            <person name="Riley R."/>
            <person name="LaButti K."/>
            <person name="Andreopoulos B."/>
            <person name="Lipzen A."/>
            <person name="Chen C."/>
            <person name="Yan M."/>
            <person name="Daum C."/>
            <person name="Ng V."/>
            <person name="Clum A."/>
            <person name="Steindorff A."/>
            <person name="Ohm R.A."/>
            <person name="Martin F."/>
            <person name="Silar P."/>
            <person name="Natvig D.O."/>
            <person name="Lalanne C."/>
            <person name="Gautier V."/>
            <person name="Ament-Velasquez S.L."/>
            <person name="Kruys A."/>
            <person name="Hutchinson M.I."/>
            <person name="Powell A.J."/>
            <person name="Barry K."/>
            <person name="Miller A.N."/>
            <person name="Grigoriev I.V."/>
            <person name="Debuchy R."/>
            <person name="Gladieux P."/>
            <person name="Hiltunen Thoren M."/>
            <person name="Johannesson H."/>
        </authorList>
    </citation>
    <scope>NUCLEOTIDE SEQUENCE</scope>
    <source>
        <strain evidence="2">CBS 990.96</strain>
    </source>
</reference>
<organism evidence="2 3">
    <name type="scientific">Podospora fimiseda</name>
    <dbReference type="NCBI Taxonomy" id="252190"/>
    <lineage>
        <taxon>Eukaryota</taxon>
        <taxon>Fungi</taxon>
        <taxon>Dikarya</taxon>
        <taxon>Ascomycota</taxon>
        <taxon>Pezizomycotina</taxon>
        <taxon>Sordariomycetes</taxon>
        <taxon>Sordariomycetidae</taxon>
        <taxon>Sordariales</taxon>
        <taxon>Podosporaceae</taxon>
        <taxon>Podospora</taxon>
    </lineage>
</organism>
<dbReference type="Proteomes" id="UP001301958">
    <property type="component" value="Unassembled WGS sequence"/>
</dbReference>
<proteinExistence type="predicted"/>
<feature type="coiled-coil region" evidence="1">
    <location>
        <begin position="119"/>
        <end position="146"/>
    </location>
</feature>
<dbReference type="EMBL" id="MU865355">
    <property type="protein sequence ID" value="KAK4226039.1"/>
    <property type="molecule type" value="Genomic_DNA"/>
</dbReference>
<dbReference type="Gene3D" id="1.10.600.10">
    <property type="entry name" value="Farnesyl Diphosphate Synthase"/>
    <property type="match status" value="1"/>
</dbReference>
<keyword evidence="1" id="KW-0175">Coiled coil</keyword>
<evidence type="ECO:0000313" key="2">
    <source>
        <dbReference type="EMBL" id="KAK4226039.1"/>
    </source>
</evidence>
<protein>
    <submittedName>
        <fullName evidence="2">Uncharacterized protein</fullName>
    </submittedName>
</protein>
<name>A0AAN7H1U1_9PEZI</name>
<reference evidence="2" key="2">
    <citation type="submission" date="2023-05" db="EMBL/GenBank/DDBJ databases">
        <authorList>
            <consortium name="Lawrence Berkeley National Laboratory"/>
            <person name="Steindorff A."/>
            <person name="Hensen N."/>
            <person name="Bonometti L."/>
            <person name="Westerberg I."/>
            <person name="Brannstrom I.O."/>
            <person name="Guillou S."/>
            <person name="Cros-Aarteil S."/>
            <person name="Calhoun S."/>
            <person name="Haridas S."/>
            <person name="Kuo A."/>
            <person name="Mondo S."/>
            <person name="Pangilinan J."/>
            <person name="Riley R."/>
            <person name="Labutti K."/>
            <person name="Andreopoulos B."/>
            <person name="Lipzen A."/>
            <person name="Chen C."/>
            <person name="Yanf M."/>
            <person name="Daum C."/>
            <person name="Ng V."/>
            <person name="Clum A."/>
            <person name="Ohm R."/>
            <person name="Martin F."/>
            <person name="Silar P."/>
            <person name="Natvig D."/>
            <person name="Lalanne C."/>
            <person name="Gautier V."/>
            <person name="Ament-Velasquez S.L."/>
            <person name="Kruys A."/>
            <person name="Hutchinson M.I."/>
            <person name="Powell A.J."/>
            <person name="Barry K."/>
            <person name="Miller A.N."/>
            <person name="Grigoriev I.V."/>
            <person name="Debuchy R."/>
            <person name="Gladieux P."/>
            <person name="Thoren M.H."/>
            <person name="Johannesson H."/>
        </authorList>
    </citation>
    <scope>NUCLEOTIDE SEQUENCE</scope>
    <source>
        <strain evidence="2">CBS 990.96</strain>
    </source>
</reference>
<dbReference type="AlphaFoldDB" id="A0AAN7H1U1"/>
<comment type="caution">
    <text evidence="2">The sequence shown here is derived from an EMBL/GenBank/DDBJ whole genome shotgun (WGS) entry which is preliminary data.</text>
</comment>
<gene>
    <name evidence="2" type="ORF">QBC38DRAFT_500777</name>
</gene>
<dbReference type="Pfam" id="PF19086">
    <property type="entry name" value="Terpene_syn_C_2"/>
    <property type="match status" value="1"/>
</dbReference>
<dbReference type="InterPro" id="IPR008949">
    <property type="entry name" value="Isoprenoid_synthase_dom_sf"/>
</dbReference>
<dbReference type="PANTHER" id="PTHR40619">
    <property type="entry name" value="FUNGAL STAND N-TERMINAL GOODBYE DOMAIN-CONTAINING PROTEIN"/>
    <property type="match status" value="1"/>
</dbReference>
<accession>A0AAN7H1U1</accession>
<keyword evidence="3" id="KW-1185">Reference proteome</keyword>